<dbReference type="Pfam" id="PF00410">
    <property type="entry name" value="Ribosomal_S8"/>
    <property type="match status" value="1"/>
</dbReference>
<keyword evidence="4 8" id="KW-0689">Ribosomal protein</keyword>
<gene>
    <name evidence="8 9" type="primary">rpsH</name>
    <name evidence="10" type="ORF">KsCSTR_13860</name>
    <name evidence="11" type="ORF">KSMBR1_2819</name>
    <name evidence="9" type="ORF">kuste2978</name>
</gene>
<dbReference type="GO" id="GO:0005840">
    <property type="term" value="C:ribosome"/>
    <property type="evidence" value="ECO:0007669"/>
    <property type="project" value="UniProtKB-KW"/>
</dbReference>
<evidence type="ECO:0000313" key="11">
    <source>
        <dbReference type="EMBL" id="SOH05301.1"/>
    </source>
</evidence>
<evidence type="ECO:0000313" key="9">
    <source>
        <dbReference type="EMBL" id="CAJ73732.1"/>
    </source>
</evidence>
<evidence type="ECO:0000256" key="3">
    <source>
        <dbReference type="ARBA" id="ARBA00022884"/>
    </source>
</evidence>
<name>Q1Q162_KUEST</name>
<dbReference type="GO" id="GO:0006412">
    <property type="term" value="P:translation"/>
    <property type="evidence" value="ECO:0007669"/>
    <property type="project" value="UniProtKB-UniRule"/>
</dbReference>
<keyword evidence="12" id="KW-1185">Reference proteome</keyword>
<dbReference type="Gene3D" id="3.30.1370.30">
    <property type="match status" value="1"/>
</dbReference>
<dbReference type="Proteomes" id="UP000501926">
    <property type="component" value="Chromosome"/>
</dbReference>
<dbReference type="EMBL" id="CP049055">
    <property type="protein sequence ID" value="QII10765.1"/>
    <property type="molecule type" value="Genomic_DNA"/>
</dbReference>
<dbReference type="PANTHER" id="PTHR11758">
    <property type="entry name" value="40S RIBOSOMAL PROTEIN S15A"/>
    <property type="match status" value="1"/>
</dbReference>
<dbReference type="GO" id="GO:0019843">
    <property type="term" value="F:rRNA binding"/>
    <property type="evidence" value="ECO:0007669"/>
    <property type="project" value="UniProtKB-UniRule"/>
</dbReference>
<protein>
    <recommendedName>
        <fullName evidence="6 8">Small ribosomal subunit protein uS8</fullName>
    </recommendedName>
</protein>
<organism evidence="9">
    <name type="scientific">Kuenenia stuttgartiensis</name>
    <dbReference type="NCBI Taxonomy" id="174633"/>
    <lineage>
        <taxon>Bacteria</taxon>
        <taxon>Pseudomonadati</taxon>
        <taxon>Planctomycetota</taxon>
        <taxon>Candidatus Brocadiia</taxon>
        <taxon>Candidatus Brocadiales</taxon>
        <taxon>Candidatus Brocadiaceae</taxon>
        <taxon>Candidatus Kuenenia</taxon>
    </lineage>
</organism>
<dbReference type="Proteomes" id="UP000221734">
    <property type="component" value="Chromosome Kuenenia_stuttgartiensis_MBR1"/>
</dbReference>
<dbReference type="KEGG" id="kst:KSMBR1_2819"/>
<dbReference type="GO" id="GO:0005737">
    <property type="term" value="C:cytoplasm"/>
    <property type="evidence" value="ECO:0007669"/>
    <property type="project" value="UniProtKB-ARBA"/>
</dbReference>
<evidence type="ECO:0000313" key="12">
    <source>
        <dbReference type="Proteomes" id="UP000221734"/>
    </source>
</evidence>
<evidence type="ECO:0000256" key="1">
    <source>
        <dbReference type="ARBA" id="ARBA00006471"/>
    </source>
</evidence>
<keyword evidence="2 8" id="KW-0699">rRNA-binding</keyword>
<dbReference type="EMBL" id="CT573071">
    <property type="protein sequence ID" value="CAJ73732.1"/>
    <property type="molecule type" value="Genomic_DNA"/>
</dbReference>
<dbReference type="RefSeq" id="WP_099325902.1">
    <property type="nucleotide sequence ID" value="NZ_CP049055.1"/>
</dbReference>
<evidence type="ECO:0000313" key="10">
    <source>
        <dbReference type="EMBL" id="QII10765.1"/>
    </source>
</evidence>
<evidence type="ECO:0000256" key="6">
    <source>
        <dbReference type="ARBA" id="ARBA00035258"/>
    </source>
</evidence>
<dbReference type="NCBIfam" id="NF001109">
    <property type="entry name" value="PRK00136.1"/>
    <property type="match status" value="1"/>
</dbReference>
<keyword evidence="5 8" id="KW-0687">Ribonucleoprotein</keyword>
<dbReference type="EMBL" id="LT934425">
    <property type="protein sequence ID" value="SOH05301.1"/>
    <property type="molecule type" value="Genomic_DNA"/>
</dbReference>
<evidence type="ECO:0000256" key="7">
    <source>
        <dbReference type="ARBA" id="ARBA00046740"/>
    </source>
</evidence>
<dbReference type="HAMAP" id="MF_01302_B">
    <property type="entry name" value="Ribosomal_uS8_B"/>
    <property type="match status" value="1"/>
</dbReference>
<evidence type="ECO:0000256" key="5">
    <source>
        <dbReference type="ARBA" id="ARBA00023274"/>
    </source>
</evidence>
<evidence type="ECO:0000256" key="2">
    <source>
        <dbReference type="ARBA" id="ARBA00022730"/>
    </source>
</evidence>
<reference evidence="12" key="3">
    <citation type="submission" date="2017-10" db="EMBL/GenBank/DDBJ databases">
        <authorList>
            <person name="Frank J."/>
        </authorList>
    </citation>
    <scope>NUCLEOTIDE SEQUENCE [LARGE SCALE GENOMIC DNA]</scope>
</reference>
<comment type="function">
    <text evidence="8">One of the primary rRNA binding proteins, it binds directly to 16S rRNA central domain where it helps coordinate assembly of the platform of the 30S subunit.</text>
</comment>
<dbReference type="OrthoDB" id="9802617at2"/>
<dbReference type="FunFam" id="3.30.1370.30:FF:000002">
    <property type="entry name" value="30S ribosomal protein S8"/>
    <property type="match status" value="1"/>
</dbReference>
<dbReference type="GO" id="GO:0003735">
    <property type="term" value="F:structural constituent of ribosome"/>
    <property type="evidence" value="ECO:0007669"/>
    <property type="project" value="InterPro"/>
</dbReference>
<dbReference type="SUPFAM" id="SSF56047">
    <property type="entry name" value="Ribosomal protein S8"/>
    <property type="match status" value="1"/>
</dbReference>
<dbReference type="GO" id="GO:1990904">
    <property type="term" value="C:ribonucleoprotein complex"/>
    <property type="evidence" value="ECO:0007669"/>
    <property type="project" value="UniProtKB-KW"/>
</dbReference>
<dbReference type="InterPro" id="IPR000630">
    <property type="entry name" value="Ribosomal_uS8"/>
</dbReference>
<dbReference type="AlphaFoldDB" id="Q1Q162"/>
<dbReference type="Gene3D" id="3.30.1490.10">
    <property type="match status" value="1"/>
</dbReference>
<keyword evidence="3 8" id="KW-0694">RNA-binding</keyword>
<dbReference type="InterPro" id="IPR035987">
    <property type="entry name" value="Ribosomal_uS8_sf"/>
</dbReference>
<evidence type="ECO:0000256" key="8">
    <source>
        <dbReference type="HAMAP-Rule" id="MF_01302"/>
    </source>
</evidence>
<accession>Q1Q162</accession>
<reference evidence="10 13" key="5">
    <citation type="submission" date="2020-02" db="EMBL/GenBank/DDBJ databases">
        <title>Newly sequenced genome of strain CSTR1 showed variability in Candidatus Kuenenia stuttgartiensis genomes.</title>
        <authorList>
            <person name="Ding C."/>
            <person name="Adrian L."/>
        </authorList>
    </citation>
    <scope>NUCLEOTIDE SEQUENCE [LARGE SCALE GENOMIC DNA]</scope>
    <source>
        <strain evidence="10 13">CSTR1</strain>
    </source>
</reference>
<evidence type="ECO:0000256" key="4">
    <source>
        <dbReference type="ARBA" id="ARBA00022980"/>
    </source>
</evidence>
<comment type="similarity">
    <text evidence="1 8">Belongs to the universal ribosomal protein uS8 family.</text>
</comment>
<evidence type="ECO:0000313" key="13">
    <source>
        <dbReference type="Proteomes" id="UP000501926"/>
    </source>
</evidence>
<reference evidence="9" key="2">
    <citation type="submission" date="2006-01" db="EMBL/GenBank/DDBJ databases">
        <authorList>
            <person name="Genoscope"/>
        </authorList>
    </citation>
    <scope>NUCLEOTIDE SEQUENCE</scope>
</reference>
<dbReference type="FunFam" id="3.30.1490.10:FF:000001">
    <property type="entry name" value="30S ribosomal protein S8"/>
    <property type="match status" value="1"/>
</dbReference>
<sequence length="132" mass="15013">MCMTDPISDMLTRIRNANMIRRDCVDIPASKIKQEILKIMKNEGYIEEYKEIPDNKQGIIRVYLKYGALKQKVINNLVRESKSSRRVYKSAKDVEKVCGGFGSAIYSTSKGILCDKECRRLKIGGELICTVS</sequence>
<reference evidence="11" key="4">
    <citation type="submission" date="2017-10" db="EMBL/GenBank/DDBJ databases">
        <authorList>
            <person name="Banno H."/>
            <person name="Chua N.-H."/>
        </authorList>
    </citation>
    <scope>NUCLEOTIDE SEQUENCE [LARGE SCALE GENOMIC DNA]</scope>
    <source>
        <strain evidence="11">Kuenenia_mbr1_ru-nijmegen</strain>
    </source>
</reference>
<comment type="subunit">
    <text evidence="7 8">Part of the 30S ribosomal subunit. Contacts proteins S5 and S12.</text>
</comment>
<reference evidence="9" key="1">
    <citation type="journal article" date="2006" name="Nature">
        <title>Deciphering the evolution and metabolism of an anammox bacterium from a community genome.</title>
        <authorList>
            <person name="Strous M."/>
            <person name="Pelletier E."/>
            <person name="Mangenot S."/>
            <person name="Rattei T."/>
            <person name="Lehner A."/>
            <person name="Taylor M.W."/>
            <person name="Horn M."/>
            <person name="Daims H."/>
            <person name="Bartol-Mavel D."/>
            <person name="Wincker P."/>
            <person name="Barbe V."/>
            <person name="Fonknechten N."/>
            <person name="Vallenet D."/>
            <person name="Segurens B."/>
            <person name="Schenowitz-Truong C."/>
            <person name="Medigue C."/>
            <person name="Collingro A."/>
            <person name="Snel B."/>
            <person name="Dutilh B.E."/>
            <person name="OpDenCamp H.J.M."/>
            <person name="vanDerDrift C."/>
            <person name="Cirpus I."/>
            <person name="vanDePas-Schoonen K.T."/>
            <person name="Harhangi H.R."/>
            <person name="vanNiftrik L."/>
            <person name="Schmid M."/>
            <person name="Keltjens J."/>
            <person name="vanDeVossenberg J."/>
            <person name="Kartal B."/>
            <person name="Meier H."/>
            <person name="Frishman D."/>
            <person name="Huynen M.A."/>
            <person name="Mewes H."/>
            <person name="Weissenbach J."/>
            <person name="Jetten M.S.M."/>
            <person name="Wagner M."/>
            <person name="LePaslier D."/>
        </authorList>
    </citation>
    <scope>NUCLEOTIDE SEQUENCE</scope>
</reference>
<proteinExistence type="inferred from homology"/>